<organism evidence="2 3">
    <name type="scientific">Alternaria atra</name>
    <dbReference type="NCBI Taxonomy" id="119953"/>
    <lineage>
        <taxon>Eukaryota</taxon>
        <taxon>Fungi</taxon>
        <taxon>Dikarya</taxon>
        <taxon>Ascomycota</taxon>
        <taxon>Pezizomycotina</taxon>
        <taxon>Dothideomycetes</taxon>
        <taxon>Pleosporomycetidae</taxon>
        <taxon>Pleosporales</taxon>
        <taxon>Pleosporineae</taxon>
        <taxon>Pleosporaceae</taxon>
        <taxon>Alternaria</taxon>
        <taxon>Alternaria sect. Ulocladioides</taxon>
    </lineage>
</organism>
<name>A0A8J2I6E9_9PLEO</name>
<dbReference type="AlphaFoldDB" id="A0A8J2I6E9"/>
<comment type="caution">
    <text evidence="2">The sequence shown here is derived from an EMBL/GenBank/DDBJ whole genome shotgun (WGS) entry which is preliminary data.</text>
</comment>
<protein>
    <submittedName>
        <fullName evidence="2">Uncharacterized protein</fullName>
    </submittedName>
</protein>
<feature type="compositionally biased region" description="Basic and acidic residues" evidence="1">
    <location>
        <begin position="315"/>
        <end position="331"/>
    </location>
</feature>
<feature type="compositionally biased region" description="Basic and acidic residues" evidence="1">
    <location>
        <begin position="170"/>
        <end position="198"/>
    </location>
</feature>
<dbReference type="GeneID" id="67016984"/>
<sequence length="595" mass="66603">MASYFDLPPSQKAAPAASIDQIPQDQRKQLGRMNSLMSPAVTQILEGLGDEHSDSSSSEGDLSEEEDQRTTQHTKKALDPQRLSQDKQKHVAAQAPRPSSLSPSRSSLKSTSNKSSGHHKSPSARNSGDSSAKPRQKQPHMARFHSLRSILFQQRIEDQMKTVTQEDCEKEQNAADKWRNQHQERQMHRTGAPEKDASGKNGIGSRIKMTVRRMTTKDAGNMEKIREDGAPVEFNDRASTASSDVEEEQRDRHESDEESINHSDVEDLVRWVSRRDPPSDGERRKDGDVVEAKEDSGHESLGTSDVDELVRYASRKSDTKEDDAFNDRHTGYSDVSTESDSELKEGSSDEEEDADDLVRWISHRDGPKAGPVRRNLQRPELDSDVGEHYDSDVPELGRWFKRHDGTSGESAASTPVKETFDEIDEEEQRGRPRSRESIEPIKEKRHITDDDVGELVRWVSRKDSKQQESPAPGSGNPIDRLKQEEEEKQQQIGMSVDDGSLSHVDLPDIVEHARKTSGDAASSPPPAPFGAETGDLRVLRDEKTKAGTPDRDSQRDLNGQRESLDEKKQELGMSLDNKSLSHSDVQDLIAHVRKN</sequence>
<feature type="region of interest" description="Disordered" evidence="1">
    <location>
        <begin position="1"/>
        <end position="148"/>
    </location>
</feature>
<feature type="compositionally biased region" description="Basic and acidic residues" evidence="1">
    <location>
        <begin position="505"/>
        <end position="517"/>
    </location>
</feature>
<feature type="compositionally biased region" description="Basic and acidic residues" evidence="1">
    <location>
        <begin position="428"/>
        <end position="449"/>
    </location>
</feature>
<feature type="compositionally biased region" description="Basic and acidic residues" evidence="1">
    <location>
        <begin position="220"/>
        <end position="229"/>
    </location>
</feature>
<feature type="compositionally biased region" description="Basic residues" evidence="1">
    <location>
        <begin position="134"/>
        <end position="146"/>
    </location>
</feature>
<dbReference type="RefSeq" id="XP_043168783.1">
    <property type="nucleotide sequence ID" value="XM_043312848.1"/>
</dbReference>
<reference evidence="2" key="1">
    <citation type="submission" date="2021-05" db="EMBL/GenBank/DDBJ databases">
        <authorList>
            <person name="Stam R."/>
        </authorList>
    </citation>
    <scope>NUCLEOTIDE SEQUENCE</scope>
    <source>
        <strain evidence="2">CS162</strain>
    </source>
</reference>
<feature type="compositionally biased region" description="Basic and acidic residues" evidence="1">
    <location>
        <begin position="479"/>
        <end position="489"/>
    </location>
</feature>
<feature type="compositionally biased region" description="Basic and acidic residues" evidence="1">
    <location>
        <begin position="356"/>
        <end position="367"/>
    </location>
</feature>
<proteinExistence type="predicted"/>
<accession>A0A8J2I6E9</accession>
<feature type="compositionally biased region" description="Basic and acidic residues" evidence="1">
    <location>
        <begin position="76"/>
        <end position="89"/>
    </location>
</feature>
<keyword evidence="3" id="KW-1185">Reference proteome</keyword>
<feature type="compositionally biased region" description="Basic and acidic residues" evidence="1">
    <location>
        <begin position="249"/>
        <end position="298"/>
    </location>
</feature>
<feature type="compositionally biased region" description="Low complexity" evidence="1">
    <location>
        <begin position="97"/>
        <end position="115"/>
    </location>
</feature>
<evidence type="ECO:0000313" key="3">
    <source>
        <dbReference type="Proteomes" id="UP000676310"/>
    </source>
</evidence>
<dbReference type="OrthoDB" id="3797649at2759"/>
<evidence type="ECO:0000313" key="2">
    <source>
        <dbReference type="EMBL" id="CAG5158735.1"/>
    </source>
</evidence>
<evidence type="ECO:0000256" key="1">
    <source>
        <dbReference type="SAM" id="MobiDB-lite"/>
    </source>
</evidence>
<gene>
    <name evidence="2" type="ORF">ALTATR162_LOCUS5229</name>
</gene>
<dbReference type="EMBL" id="CAJRGZ010000019">
    <property type="protein sequence ID" value="CAG5158735.1"/>
    <property type="molecule type" value="Genomic_DNA"/>
</dbReference>
<feature type="region of interest" description="Disordered" evidence="1">
    <location>
        <begin position="163"/>
        <end position="595"/>
    </location>
</feature>
<feature type="compositionally biased region" description="Basic and acidic residues" evidence="1">
    <location>
        <begin position="377"/>
        <end position="391"/>
    </location>
</feature>
<dbReference type="Proteomes" id="UP000676310">
    <property type="component" value="Unassembled WGS sequence"/>
</dbReference>
<feature type="compositionally biased region" description="Basic and acidic residues" evidence="1">
    <location>
        <begin position="534"/>
        <end position="570"/>
    </location>
</feature>